<keyword evidence="1 4" id="KW-0479">Metal-binding</keyword>
<evidence type="ECO:0000256" key="1">
    <source>
        <dbReference type="ARBA" id="ARBA00022723"/>
    </source>
</evidence>
<dbReference type="PRINTS" id="PR00688">
    <property type="entry name" value="XYLOSISMRASE"/>
</dbReference>
<organism evidence="5 6">
    <name type="scientific">Meganyctiphanes norvegica</name>
    <name type="common">Northern krill</name>
    <name type="synonym">Thysanopoda norvegica</name>
    <dbReference type="NCBI Taxonomy" id="48144"/>
    <lineage>
        <taxon>Eukaryota</taxon>
        <taxon>Metazoa</taxon>
        <taxon>Ecdysozoa</taxon>
        <taxon>Arthropoda</taxon>
        <taxon>Crustacea</taxon>
        <taxon>Multicrustacea</taxon>
        <taxon>Malacostraca</taxon>
        <taxon>Eumalacostraca</taxon>
        <taxon>Eucarida</taxon>
        <taxon>Euphausiacea</taxon>
        <taxon>Euphausiidae</taxon>
        <taxon>Meganyctiphanes</taxon>
    </lineage>
</organism>
<dbReference type="PROSITE" id="PS51415">
    <property type="entry name" value="XYLOSE_ISOMERASE"/>
    <property type="match status" value="1"/>
</dbReference>
<dbReference type="Proteomes" id="UP001497623">
    <property type="component" value="Unassembled WGS sequence"/>
</dbReference>
<evidence type="ECO:0000256" key="4">
    <source>
        <dbReference type="RuleBase" id="RU000609"/>
    </source>
</evidence>
<evidence type="ECO:0000256" key="3">
    <source>
        <dbReference type="ARBA" id="ARBA00023277"/>
    </source>
</evidence>
<dbReference type="EMBL" id="CAXKWB010003337">
    <property type="protein sequence ID" value="CAL4068994.1"/>
    <property type="molecule type" value="Genomic_DNA"/>
</dbReference>
<evidence type="ECO:0000256" key="2">
    <source>
        <dbReference type="ARBA" id="ARBA00023235"/>
    </source>
</evidence>
<dbReference type="SUPFAM" id="SSF51658">
    <property type="entry name" value="Xylose isomerase-like"/>
    <property type="match status" value="1"/>
</dbReference>
<comment type="similarity">
    <text evidence="4">Belongs to the xylose isomerase family.</text>
</comment>
<comment type="catalytic activity">
    <reaction evidence="4">
        <text>alpha-D-xylose = alpha-D-xylulofuranose</text>
        <dbReference type="Rhea" id="RHEA:22816"/>
        <dbReference type="ChEBI" id="CHEBI:28518"/>
        <dbReference type="ChEBI" id="CHEBI:188998"/>
        <dbReference type="EC" id="5.3.1.5"/>
    </reaction>
</comment>
<dbReference type="GO" id="GO:0009045">
    <property type="term" value="F:xylose isomerase activity"/>
    <property type="evidence" value="ECO:0007669"/>
    <property type="project" value="UniProtKB-EC"/>
</dbReference>
<keyword evidence="2 4" id="KW-0413">Isomerase</keyword>
<accession>A0AAV2Q504</accession>
<reference evidence="5 6" key="1">
    <citation type="submission" date="2024-05" db="EMBL/GenBank/DDBJ databases">
        <authorList>
            <person name="Wallberg A."/>
        </authorList>
    </citation>
    <scope>NUCLEOTIDE SEQUENCE [LARGE SCALE GENOMIC DNA]</scope>
</reference>
<keyword evidence="4" id="KW-0859">Xylose metabolism</keyword>
<dbReference type="InterPro" id="IPR001998">
    <property type="entry name" value="Xylose_isomerase"/>
</dbReference>
<proteinExistence type="inferred from homology"/>
<dbReference type="EC" id="5.3.1.5" evidence="4"/>
<comment type="caution">
    <text evidence="5">The sequence shown here is derived from an EMBL/GenBank/DDBJ whole genome shotgun (WGS) entry which is preliminary data.</text>
</comment>
<name>A0AAV2Q504_MEGNR</name>
<dbReference type="InterPro" id="IPR036237">
    <property type="entry name" value="Xyl_isomerase-like_sf"/>
</dbReference>
<evidence type="ECO:0000313" key="6">
    <source>
        <dbReference type="Proteomes" id="UP001497623"/>
    </source>
</evidence>
<feature type="non-terminal residue" evidence="5">
    <location>
        <position position="106"/>
    </location>
</feature>
<dbReference type="AlphaFoldDB" id="A0AAV2Q504"/>
<evidence type="ECO:0000313" key="5">
    <source>
        <dbReference type="EMBL" id="CAL4068994.1"/>
    </source>
</evidence>
<dbReference type="GO" id="GO:0042732">
    <property type="term" value="P:D-xylose metabolic process"/>
    <property type="evidence" value="ECO:0007669"/>
    <property type="project" value="UniProtKB-KW"/>
</dbReference>
<dbReference type="GO" id="GO:0046872">
    <property type="term" value="F:metal ion binding"/>
    <property type="evidence" value="ECO:0007669"/>
    <property type="project" value="UniProtKB-KW"/>
</dbReference>
<gene>
    <name evidence="5" type="ORF">MNOR_LOCUS7533</name>
</gene>
<keyword evidence="6" id="KW-1185">Reference proteome</keyword>
<feature type="non-terminal residue" evidence="5">
    <location>
        <position position="1"/>
    </location>
</feature>
<dbReference type="PANTHER" id="PTHR48306">
    <property type="entry name" value="XYLOSE ISOMERASE"/>
    <property type="match status" value="1"/>
</dbReference>
<dbReference type="PANTHER" id="PTHR48306:SF1">
    <property type="entry name" value="XYLOSE ISOMERASE"/>
    <property type="match status" value="1"/>
</dbReference>
<dbReference type="Gene3D" id="3.20.20.150">
    <property type="entry name" value="Divalent-metal-dependent TIM barrel enzymes"/>
    <property type="match status" value="1"/>
</dbReference>
<sequence length="106" mass="12896">YQHAHRRHWYRDMSHLQNMYRMACQYREKIGFRGQFLIQPKPHDPRRHQYESDAMSTMHMLRHFGLANQFRLYIKPAYSCMMGRTYEHDVYMASAFNMLGMVDASD</sequence>
<protein>
    <recommendedName>
        <fullName evidence="4">Xylose isomerase</fullName>
        <ecNumber evidence="4">5.3.1.5</ecNumber>
    </recommendedName>
</protein>
<keyword evidence="3 4" id="KW-0119">Carbohydrate metabolism</keyword>